<evidence type="ECO:0000256" key="4">
    <source>
        <dbReference type="ARBA" id="ARBA00023134"/>
    </source>
</evidence>
<feature type="compositionally biased region" description="Polar residues" evidence="8">
    <location>
        <begin position="548"/>
        <end position="557"/>
    </location>
</feature>
<evidence type="ECO:0000313" key="11">
    <source>
        <dbReference type="Proteomes" id="UP000033483"/>
    </source>
</evidence>
<dbReference type="GO" id="GO:1902626">
    <property type="term" value="P:assembly of large subunit precursor of preribosome"/>
    <property type="evidence" value="ECO:0007669"/>
    <property type="project" value="EnsemblFungi"/>
</dbReference>
<protein>
    <recommendedName>
        <fullName evidence="6">Nucleolar GTP-binding protein 1</fullName>
    </recommendedName>
</protein>
<comment type="function">
    <text evidence="6">Involved in the biogenesis of the 60S ribosomal subunit.</text>
</comment>
<dbReference type="InterPro" id="IPR012973">
    <property type="entry name" value="NOG_C"/>
</dbReference>
<keyword evidence="5 6" id="KW-0539">Nucleus</keyword>
<evidence type="ECO:0000256" key="5">
    <source>
        <dbReference type="ARBA" id="ARBA00023242"/>
    </source>
</evidence>
<evidence type="ECO:0000256" key="8">
    <source>
        <dbReference type="SAM" id="MobiDB-lite"/>
    </source>
</evidence>
<dbReference type="PANTHER" id="PTHR45759">
    <property type="entry name" value="NUCLEOLAR GTP-BINDING PROTEIN 1"/>
    <property type="match status" value="1"/>
</dbReference>
<dbReference type="CDD" id="cd01897">
    <property type="entry name" value="NOG"/>
    <property type="match status" value="1"/>
</dbReference>
<evidence type="ECO:0000313" key="10">
    <source>
        <dbReference type="EMBL" id="KKA27361.1"/>
    </source>
</evidence>
<dbReference type="AlphaFoldDB" id="A0A0F4ZB51"/>
<keyword evidence="7" id="KW-0175">Coiled coil</keyword>
<proteinExistence type="inferred from homology"/>
<dbReference type="Proteomes" id="UP000033483">
    <property type="component" value="Unassembled WGS sequence"/>
</dbReference>
<dbReference type="PIRSF" id="PIRSF038919">
    <property type="entry name" value="NOG1"/>
    <property type="match status" value="1"/>
</dbReference>
<evidence type="ECO:0000256" key="7">
    <source>
        <dbReference type="SAM" id="Coils"/>
    </source>
</evidence>
<comment type="caution">
    <text evidence="10">The sequence shown here is derived from an EMBL/GenBank/DDBJ whole genome shotgun (WGS) entry which is preliminary data.</text>
</comment>
<dbReference type="GO" id="GO:0005525">
    <property type="term" value="F:GTP binding"/>
    <property type="evidence" value="ECO:0007669"/>
    <property type="project" value="UniProtKB-KW"/>
</dbReference>
<feature type="compositionally biased region" description="Basic and acidic residues" evidence="8">
    <location>
        <begin position="597"/>
        <end position="616"/>
    </location>
</feature>
<dbReference type="EMBL" id="LAEV01001775">
    <property type="protein sequence ID" value="KKA27361.1"/>
    <property type="molecule type" value="Genomic_DNA"/>
</dbReference>
<name>A0A0F4ZB51_9PEZI</name>
<dbReference type="SUPFAM" id="SSF52540">
    <property type="entry name" value="P-loop containing nucleoside triphosphate hydrolases"/>
    <property type="match status" value="1"/>
</dbReference>
<keyword evidence="4" id="KW-0342">GTP-binding</keyword>
<dbReference type="GO" id="GO:0000054">
    <property type="term" value="P:ribosomal subunit export from nucleus"/>
    <property type="evidence" value="ECO:0007669"/>
    <property type="project" value="EnsemblFungi"/>
</dbReference>
<comment type="similarity">
    <text evidence="6">Belongs to the TRAFAC class OBG-HflX-like GTPase superfamily. OBG GTPase family. NOG subfamily.</text>
</comment>
<evidence type="ECO:0000256" key="3">
    <source>
        <dbReference type="ARBA" id="ARBA00022741"/>
    </source>
</evidence>
<dbReference type="PROSITE" id="PS51710">
    <property type="entry name" value="G_OBG"/>
    <property type="match status" value="1"/>
</dbReference>
<keyword evidence="11" id="KW-1185">Reference proteome</keyword>
<dbReference type="OrthoDB" id="415015at2759"/>
<dbReference type="PRINTS" id="PR00326">
    <property type="entry name" value="GTP1OBG"/>
</dbReference>
<feature type="region of interest" description="Disordered" evidence="8">
    <location>
        <begin position="548"/>
        <end position="616"/>
    </location>
</feature>
<dbReference type="Pfam" id="PF08155">
    <property type="entry name" value="NOGCT"/>
    <property type="match status" value="1"/>
</dbReference>
<dbReference type="InterPro" id="IPR006073">
    <property type="entry name" value="GTP-bd"/>
</dbReference>
<evidence type="ECO:0000256" key="1">
    <source>
        <dbReference type="ARBA" id="ARBA00004604"/>
    </source>
</evidence>
<feature type="compositionally biased region" description="Basic and acidic residues" evidence="8">
    <location>
        <begin position="580"/>
        <end position="589"/>
    </location>
</feature>
<gene>
    <name evidence="10" type="ORF">TD95_003206</name>
</gene>
<feature type="coiled-coil region" evidence="7">
    <location>
        <begin position="454"/>
        <end position="518"/>
    </location>
</feature>
<dbReference type="GO" id="GO:0005730">
    <property type="term" value="C:nucleolus"/>
    <property type="evidence" value="ECO:0007669"/>
    <property type="project" value="UniProtKB-SubCell"/>
</dbReference>
<dbReference type="Pfam" id="PF06858">
    <property type="entry name" value="NOG1"/>
    <property type="match status" value="1"/>
</dbReference>
<accession>A0A0F4ZB51</accession>
<dbReference type="GO" id="GO:0005737">
    <property type="term" value="C:cytoplasm"/>
    <property type="evidence" value="ECO:0007669"/>
    <property type="project" value="EnsemblFungi"/>
</dbReference>
<keyword evidence="3" id="KW-0547">Nucleotide-binding</keyword>
<keyword evidence="2 6" id="KW-0690">Ribosome biogenesis</keyword>
<sequence>MSLRTSFKDIPPVPTSQEFLDIVLSGTQRRLPTQIRSGFKISRIRAFYTRKVKFTQETFSEKFAAILDSFPRLSSCHPFHRDLFNTLYDQDHFKIALGQLSTAKGLIETISRDYVRLIKYAQSLFQCKQLKRAALGRMATICKRLKDPLLYLDQVRQHLGRLPSIDPNTRTLVICGFPNTGKSSFLRSISRADVDVQPYAFTTKSLFVGHFDYKYLRFAAIDTPGILDHSLEEMNTIEMQSVTAIAHLRSVILYFMDLSEQCGYPVQAQINLFKSIKPLFSNKIVFIAVNKIDITRPEALDPSLKSQLDAILKPGEIELLELSCNTGEGVQEAKNAACERLIAERVSQKMKAGTGAAGAISGRLAEVMSRIHVATPMGGQTLETFIPEGIKNLKKYDKSDPERRTLARDIEEENGGAGVYNVDMRADWMLKNDEWKYDKIPEVLDGKNVYDYVDPDIEAKLQALEEEEERLEAEGFYESEEEEYDEEEQNIMKKAEMIREKQGLIRNEARMKKRLKNQAIIPRSARKVPLSELEEGLDVLGVDTTDITSRARQNPSTAPRGRSVTRSRMGTADPDAMDVDGDRSTEAMRQRIRSMSRMRDVSRVNRREDGVEGAEVRTKVERMAKLAQKKMNRMARQGEADRHQTAALSKHLVAGKRGIGKNQRR</sequence>
<evidence type="ECO:0000259" key="9">
    <source>
        <dbReference type="PROSITE" id="PS51710"/>
    </source>
</evidence>
<organism evidence="10 11">
    <name type="scientific">Thielaviopsis punctulata</name>
    <dbReference type="NCBI Taxonomy" id="72032"/>
    <lineage>
        <taxon>Eukaryota</taxon>
        <taxon>Fungi</taxon>
        <taxon>Dikarya</taxon>
        <taxon>Ascomycota</taxon>
        <taxon>Pezizomycotina</taxon>
        <taxon>Sordariomycetes</taxon>
        <taxon>Hypocreomycetidae</taxon>
        <taxon>Microascales</taxon>
        <taxon>Ceratocystidaceae</taxon>
        <taxon>Thielaviopsis</taxon>
    </lineage>
</organism>
<reference evidence="10 11" key="1">
    <citation type="submission" date="2015-03" db="EMBL/GenBank/DDBJ databases">
        <authorList>
            <person name="Radwan O."/>
            <person name="Al-Naeli F.A."/>
            <person name="Rendon G.A."/>
            <person name="Fields C."/>
        </authorList>
    </citation>
    <scope>NUCLEOTIDE SEQUENCE [LARGE SCALE GENOMIC DNA]</scope>
    <source>
        <strain evidence="10">CR-DP1</strain>
    </source>
</reference>
<feature type="domain" description="OBG-type G" evidence="9">
    <location>
        <begin position="170"/>
        <end position="342"/>
    </location>
</feature>
<feature type="region of interest" description="Disordered" evidence="8">
    <location>
        <begin position="630"/>
        <end position="665"/>
    </location>
</feature>
<evidence type="ECO:0000256" key="6">
    <source>
        <dbReference type="PIRNR" id="PIRNR038919"/>
    </source>
</evidence>
<dbReference type="Gene3D" id="3.40.50.300">
    <property type="entry name" value="P-loop containing nucleotide triphosphate hydrolases"/>
    <property type="match status" value="1"/>
</dbReference>
<evidence type="ECO:0000256" key="2">
    <source>
        <dbReference type="ARBA" id="ARBA00022517"/>
    </source>
</evidence>
<dbReference type="InterPro" id="IPR041623">
    <property type="entry name" value="NOG1_N"/>
</dbReference>
<dbReference type="InterPro" id="IPR010674">
    <property type="entry name" value="NOG1_Rossman_fold_dom"/>
</dbReference>
<dbReference type="GO" id="GO:0030687">
    <property type="term" value="C:preribosome, large subunit precursor"/>
    <property type="evidence" value="ECO:0007669"/>
    <property type="project" value="EnsemblFungi"/>
</dbReference>
<dbReference type="Pfam" id="PF17835">
    <property type="entry name" value="NOG1_N"/>
    <property type="match status" value="1"/>
</dbReference>
<dbReference type="Gene3D" id="1.20.120.1190">
    <property type="match status" value="1"/>
</dbReference>
<dbReference type="GO" id="GO:0006364">
    <property type="term" value="P:rRNA processing"/>
    <property type="evidence" value="ECO:0007669"/>
    <property type="project" value="EnsemblFungi"/>
</dbReference>
<dbReference type="InterPro" id="IPR027417">
    <property type="entry name" value="P-loop_NTPase"/>
</dbReference>
<comment type="subcellular location">
    <subcellularLocation>
        <location evidence="1 6">Nucleus</location>
        <location evidence="1 6">Nucleolus</location>
    </subcellularLocation>
</comment>
<dbReference type="InterPro" id="IPR031167">
    <property type="entry name" value="G_OBG"/>
</dbReference>
<dbReference type="InterPro" id="IPR024926">
    <property type="entry name" value="NOG1"/>
</dbReference>